<evidence type="ECO:0000313" key="3">
    <source>
        <dbReference type="Proteomes" id="UP000027073"/>
    </source>
</evidence>
<dbReference type="OrthoDB" id="2870503at2759"/>
<protein>
    <submittedName>
        <fullName evidence="2">Uncharacterized protein</fullName>
    </submittedName>
</protein>
<feature type="signal peptide" evidence="1">
    <location>
        <begin position="1"/>
        <end position="18"/>
    </location>
</feature>
<keyword evidence="1" id="KW-0732">Signal</keyword>
<gene>
    <name evidence="2" type="ORF">PLEOSDRAFT_1088027</name>
</gene>
<dbReference type="HOGENOM" id="CLU_2639105_0_0_1"/>
<dbReference type="InParanoid" id="A0A067PC97"/>
<dbReference type="EMBL" id="KL198004">
    <property type="protein sequence ID" value="KDQ34052.1"/>
    <property type="molecule type" value="Genomic_DNA"/>
</dbReference>
<evidence type="ECO:0000313" key="2">
    <source>
        <dbReference type="EMBL" id="KDQ34052.1"/>
    </source>
</evidence>
<proteinExistence type="predicted"/>
<dbReference type="VEuPathDB" id="FungiDB:PLEOSDRAFT_1088027"/>
<dbReference type="Proteomes" id="UP000027073">
    <property type="component" value="Unassembled WGS sequence"/>
</dbReference>
<evidence type="ECO:0000256" key="1">
    <source>
        <dbReference type="SAM" id="SignalP"/>
    </source>
</evidence>
<sequence>MKSLSLTLFAVALAGVQALPASDTTLAPNYSLSSDAACSVTKCGSPTFVSCCWPFICINASAGGTCIDIGLGNLKKA</sequence>
<reference evidence="3" key="1">
    <citation type="journal article" date="2014" name="Proc. Natl. Acad. Sci. U.S.A.">
        <title>Extensive sampling of basidiomycete genomes demonstrates inadequacy of the white-rot/brown-rot paradigm for wood decay fungi.</title>
        <authorList>
            <person name="Riley R."/>
            <person name="Salamov A.A."/>
            <person name="Brown D.W."/>
            <person name="Nagy L.G."/>
            <person name="Floudas D."/>
            <person name="Held B.W."/>
            <person name="Levasseur A."/>
            <person name="Lombard V."/>
            <person name="Morin E."/>
            <person name="Otillar R."/>
            <person name="Lindquist E.A."/>
            <person name="Sun H."/>
            <person name="LaButti K.M."/>
            <person name="Schmutz J."/>
            <person name="Jabbour D."/>
            <person name="Luo H."/>
            <person name="Baker S.E."/>
            <person name="Pisabarro A.G."/>
            <person name="Walton J.D."/>
            <person name="Blanchette R.A."/>
            <person name="Henrissat B."/>
            <person name="Martin F."/>
            <person name="Cullen D."/>
            <person name="Hibbett D.S."/>
            <person name="Grigoriev I.V."/>
        </authorList>
    </citation>
    <scope>NUCLEOTIDE SEQUENCE [LARGE SCALE GENOMIC DNA]</scope>
    <source>
        <strain evidence="3">PC15</strain>
    </source>
</reference>
<feature type="chain" id="PRO_5001643055" evidence="1">
    <location>
        <begin position="19"/>
        <end position="77"/>
    </location>
</feature>
<name>A0A067PC97_PLEO1</name>
<dbReference type="AlphaFoldDB" id="A0A067PC97"/>
<organism evidence="2 3">
    <name type="scientific">Pleurotus ostreatus (strain PC15)</name>
    <name type="common">Oyster mushroom</name>
    <dbReference type="NCBI Taxonomy" id="1137138"/>
    <lineage>
        <taxon>Eukaryota</taxon>
        <taxon>Fungi</taxon>
        <taxon>Dikarya</taxon>
        <taxon>Basidiomycota</taxon>
        <taxon>Agaricomycotina</taxon>
        <taxon>Agaricomycetes</taxon>
        <taxon>Agaricomycetidae</taxon>
        <taxon>Agaricales</taxon>
        <taxon>Pleurotineae</taxon>
        <taxon>Pleurotaceae</taxon>
        <taxon>Pleurotus</taxon>
    </lineage>
</organism>
<accession>A0A067PC97</accession>